<keyword evidence="6" id="KW-0498">Mitosis</keyword>
<dbReference type="GO" id="GO:0000775">
    <property type="term" value="C:chromosome, centromeric region"/>
    <property type="evidence" value="ECO:0007669"/>
    <property type="project" value="UniProtKB-SubCell"/>
</dbReference>
<dbReference type="Proteomes" id="UP001152795">
    <property type="component" value="Unassembled WGS sequence"/>
</dbReference>
<accession>A0A6S7FSG8</accession>
<keyword evidence="7" id="KW-0539">Nucleus</keyword>
<evidence type="ECO:0000313" key="12">
    <source>
        <dbReference type="Proteomes" id="UP001152795"/>
    </source>
</evidence>
<proteinExistence type="inferred from homology"/>
<evidence type="ECO:0000313" key="11">
    <source>
        <dbReference type="EMBL" id="CAB3982884.1"/>
    </source>
</evidence>
<dbReference type="EMBL" id="CACRXK020000550">
    <property type="protein sequence ID" value="CAB3982884.1"/>
    <property type="molecule type" value="Genomic_DNA"/>
</dbReference>
<reference evidence="11" key="1">
    <citation type="submission" date="2020-04" db="EMBL/GenBank/DDBJ databases">
        <authorList>
            <person name="Alioto T."/>
            <person name="Alioto T."/>
            <person name="Gomez Garrido J."/>
        </authorList>
    </citation>
    <scope>NUCLEOTIDE SEQUENCE</scope>
    <source>
        <strain evidence="11">A484AB</strain>
    </source>
</reference>
<dbReference type="Pfam" id="PF10512">
    <property type="entry name" value="Borealin"/>
    <property type="match status" value="1"/>
</dbReference>
<evidence type="ECO:0000256" key="9">
    <source>
        <dbReference type="ARBA" id="ARBA00023328"/>
    </source>
</evidence>
<evidence type="ECO:0000256" key="6">
    <source>
        <dbReference type="ARBA" id="ARBA00022776"/>
    </source>
</evidence>
<feature type="compositionally biased region" description="Polar residues" evidence="10">
    <location>
        <begin position="189"/>
        <end position="200"/>
    </location>
</feature>
<dbReference type="PANTHER" id="PTHR16040">
    <property type="entry name" value="AUSTRALIN, ISOFORM A-RELATED"/>
    <property type="match status" value="1"/>
</dbReference>
<feature type="compositionally biased region" description="Polar residues" evidence="10">
    <location>
        <begin position="150"/>
        <end position="162"/>
    </location>
</feature>
<keyword evidence="8" id="KW-0131">Cell cycle</keyword>
<protein>
    <submittedName>
        <fullName evidence="11">Uncharacterized protein</fullName>
    </submittedName>
</protein>
<keyword evidence="12" id="KW-1185">Reference proteome</keyword>
<dbReference type="InterPro" id="IPR018867">
    <property type="entry name" value="Cell_div_borealin"/>
</dbReference>
<feature type="region of interest" description="Disordered" evidence="10">
    <location>
        <begin position="150"/>
        <end position="200"/>
    </location>
</feature>
<dbReference type="GO" id="GO:0051233">
    <property type="term" value="C:spindle midzone"/>
    <property type="evidence" value="ECO:0007669"/>
    <property type="project" value="TreeGrafter"/>
</dbReference>
<keyword evidence="5" id="KW-0132">Cell division</keyword>
<evidence type="ECO:0000256" key="8">
    <source>
        <dbReference type="ARBA" id="ARBA00023306"/>
    </source>
</evidence>
<dbReference type="AlphaFoldDB" id="A0A6S7FSG8"/>
<dbReference type="InterPro" id="IPR018851">
    <property type="entry name" value="Borealin_N"/>
</dbReference>
<dbReference type="GO" id="GO:0032133">
    <property type="term" value="C:chromosome passenger complex"/>
    <property type="evidence" value="ECO:0007669"/>
    <property type="project" value="TreeGrafter"/>
</dbReference>
<dbReference type="GO" id="GO:0051301">
    <property type="term" value="P:cell division"/>
    <property type="evidence" value="ECO:0007669"/>
    <property type="project" value="UniProtKB-KW"/>
</dbReference>
<keyword evidence="9" id="KW-0137">Centromere</keyword>
<sequence length="319" mass="35151">MPSRKKRTVAKYAKTKREPVLKLPKELGAFDTSLTAEEQESKLNNYIEDYQLQVEGKLDKMRKSIQTAKGLITHCYRGTMIELLKSVKEMTMEEFMSKGGTVDAAINAQVHETITGLATSALGVPTNSRLPLANVSNNIAGLSLDQTSMMSQTSSNVQTAEKSTTRKRKIKAESKPPPTGTRSSRRLQAKSSITNNEVTPMPNMNTLSVLNHSHGMFITPKFDPRLPVPDKALRDPKAGERVISMHGSPLANHTEAVARSAPQAIIPLAGGKTMQFSVDDKQPLNDQEIDVTNDSVALQNIRLLQEKLSMLLKMPKNME</sequence>
<name>A0A6S7FSG8_PARCT</name>
<dbReference type="InterPro" id="IPR046466">
    <property type="entry name" value="Borealin_C"/>
</dbReference>
<comment type="subcellular location">
    <subcellularLocation>
        <location evidence="2">Chromosome</location>
        <location evidence="2">Centromere</location>
    </subcellularLocation>
    <subcellularLocation>
        <location evidence="1">Nucleus</location>
    </subcellularLocation>
</comment>
<dbReference type="Gene3D" id="6.10.250.1900">
    <property type="match status" value="1"/>
</dbReference>
<keyword evidence="4" id="KW-0158">Chromosome</keyword>
<dbReference type="OrthoDB" id="6360905at2759"/>
<dbReference type="GO" id="GO:0005634">
    <property type="term" value="C:nucleus"/>
    <property type="evidence" value="ECO:0007669"/>
    <property type="project" value="UniProtKB-SubCell"/>
</dbReference>
<evidence type="ECO:0000256" key="2">
    <source>
        <dbReference type="ARBA" id="ARBA00004584"/>
    </source>
</evidence>
<evidence type="ECO:0000256" key="10">
    <source>
        <dbReference type="SAM" id="MobiDB-lite"/>
    </source>
</evidence>
<comment type="caution">
    <text evidence="11">The sequence shown here is derived from an EMBL/GenBank/DDBJ whole genome shotgun (WGS) entry which is preliminary data.</text>
</comment>
<evidence type="ECO:0000256" key="1">
    <source>
        <dbReference type="ARBA" id="ARBA00004123"/>
    </source>
</evidence>
<organism evidence="11 12">
    <name type="scientific">Paramuricea clavata</name>
    <name type="common">Red gorgonian</name>
    <name type="synonym">Violescent sea-whip</name>
    <dbReference type="NCBI Taxonomy" id="317549"/>
    <lineage>
        <taxon>Eukaryota</taxon>
        <taxon>Metazoa</taxon>
        <taxon>Cnidaria</taxon>
        <taxon>Anthozoa</taxon>
        <taxon>Octocorallia</taxon>
        <taxon>Malacalcyonacea</taxon>
        <taxon>Plexauridae</taxon>
        <taxon>Paramuricea</taxon>
    </lineage>
</organism>
<dbReference type="Pfam" id="PF10444">
    <property type="entry name" value="Nbl1_Borealin_N"/>
    <property type="match status" value="1"/>
</dbReference>
<evidence type="ECO:0000256" key="3">
    <source>
        <dbReference type="ARBA" id="ARBA00009914"/>
    </source>
</evidence>
<evidence type="ECO:0000256" key="5">
    <source>
        <dbReference type="ARBA" id="ARBA00022618"/>
    </source>
</evidence>
<evidence type="ECO:0000256" key="7">
    <source>
        <dbReference type="ARBA" id="ARBA00023242"/>
    </source>
</evidence>
<comment type="similarity">
    <text evidence="3">Belongs to the borealin family.</text>
</comment>
<gene>
    <name evidence="11" type="ORF">PACLA_8A083645</name>
</gene>
<evidence type="ECO:0000256" key="4">
    <source>
        <dbReference type="ARBA" id="ARBA00022454"/>
    </source>
</evidence>
<dbReference type="PANTHER" id="PTHR16040:SF7">
    <property type="entry name" value="AUSTRALIN, ISOFORM A-RELATED"/>
    <property type="match status" value="1"/>
</dbReference>
<dbReference type="GO" id="GO:0000070">
    <property type="term" value="P:mitotic sister chromatid segregation"/>
    <property type="evidence" value="ECO:0007669"/>
    <property type="project" value="TreeGrafter"/>
</dbReference>